<dbReference type="PROSITE" id="PS01031">
    <property type="entry name" value="SHSP"/>
    <property type="match status" value="1"/>
</dbReference>
<proteinExistence type="inferred from homology"/>
<organism evidence="4">
    <name type="scientific">Cupriavidus necator</name>
    <name type="common">Alcaligenes eutrophus</name>
    <name type="synonym">Ralstonia eutropha</name>
    <dbReference type="NCBI Taxonomy" id="106590"/>
    <lineage>
        <taxon>Bacteria</taxon>
        <taxon>Pseudomonadati</taxon>
        <taxon>Pseudomonadota</taxon>
        <taxon>Betaproteobacteria</taxon>
        <taxon>Burkholderiales</taxon>
        <taxon>Burkholderiaceae</taxon>
        <taxon>Cupriavidus</taxon>
    </lineage>
</organism>
<evidence type="ECO:0000256" key="1">
    <source>
        <dbReference type="PROSITE-ProRule" id="PRU00285"/>
    </source>
</evidence>
<evidence type="ECO:0000256" key="2">
    <source>
        <dbReference type="RuleBase" id="RU003616"/>
    </source>
</evidence>
<protein>
    <submittedName>
        <fullName evidence="4">Molecular chaperone, HSP20 family</fullName>
    </submittedName>
</protein>
<dbReference type="Gene3D" id="2.60.40.790">
    <property type="match status" value="1"/>
</dbReference>
<dbReference type="AlphaFoldDB" id="A0A1K0J1I5"/>
<dbReference type="CDD" id="cd06464">
    <property type="entry name" value="ACD_sHsps-like"/>
    <property type="match status" value="1"/>
</dbReference>
<dbReference type="InterPro" id="IPR031107">
    <property type="entry name" value="Small_HSP"/>
</dbReference>
<gene>
    <name evidence="4" type="primary">ibpA</name>
    <name evidence="4" type="ORF">CNECB9_5300053</name>
</gene>
<dbReference type="Pfam" id="PF00011">
    <property type="entry name" value="HSP20"/>
    <property type="match status" value="1"/>
</dbReference>
<evidence type="ECO:0000313" key="4">
    <source>
        <dbReference type="EMBL" id="SCU95076.1"/>
    </source>
</evidence>
<comment type="similarity">
    <text evidence="1 2">Belongs to the small heat shock protein (HSP20) family.</text>
</comment>
<dbReference type="PANTHER" id="PTHR11527">
    <property type="entry name" value="HEAT-SHOCK PROTEIN 20 FAMILY MEMBER"/>
    <property type="match status" value="1"/>
</dbReference>
<feature type="domain" description="SHSP" evidence="3">
    <location>
        <begin position="52"/>
        <end position="164"/>
    </location>
</feature>
<sequence>MHYIRVLRLPAAWKEDLTMSDFFFGTGPFSEFDRMQRQMANLFGGFPTSLRSGRFGAFPPLNIGTTDDSIEIVVFAPGIKTDQLEVSIDKGLLTISGERAQVQPEGAAEVRPYAQERFFGSFRRVIELPQSADPDKVQARYTNGCLSISVGKREASRPRAITVS</sequence>
<dbReference type="InterPro" id="IPR008978">
    <property type="entry name" value="HSP20-like_chaperone"/>
</dbReference>
<accession>A0A1K0J1I5</accession>
<dbReference type="EMBL" id="FMSH01000480">
    <property type="protein sequence ID" value="SCU95076.1"/>
    <property type="molecule type" value="Genomic_DNA"/>
</dbReference>
<reference evidence="4" key="1">
    <citation type="submission" date="2016-09" db="EMBL/GenBank/DDBJ databases">
        <authorList>
            <person name="Capua I."/>
            <person name="De Benedictis P."/>
            <person name="Joannis T."/>
            <person name="Lombin L.H."/>
            <person name="Cattoli G."/>
        </authorList>
    </citation>
    <scope>NUCLEOTIDE SEQUENCE</scope>
    <source>
        <strain evidence="4">B9</strain>
    </source>
</reference>
<name>A0A1K0J1I5_CUPNE</name>
<evidence type="ECO:0000259" key="3">
    <source>
        <dbReference type="PROSITE" id="PS01031"/>
    </source>
</evidence>
<dbReference type="InterPro" id="IPR002068">
    <property type="entry name" value="A-crystallin/Hsp20_dom"/>
</dbReference>
<dbReference type="SUPFAM" id="SSF49764">
    <property type="entry name" value="HSP20-like chaperones"/>
    <property type="match status" value="1"/>
</dbReference>